<dbReference type="RefSeq" id="WP_153250197.1">
    <property type="nucleotide sequence ID" value="NZ_CP044205.1"/>
</dbReference>
<accession>A0A5Q0BKW5</accession>
<sequence length="241" mass="26613">MPIPHEKNQPEQTVRRNFSVEALNNIVQTLAIVMAGAWGVYTFVYQAKIAPSLEPPTISVTSTLEKAGQKGSLIALRSTVTRHNVGQTGVRVLGFTYNIVGIKTRFSAGAEVNEKFDQDLTRSSSVNAARYYDDSQQHEVILRQGKLFEGATTLPSSPSSLNPGEKVSRDMIFYADNTQFDSIRFQVSLWYSKDSDPPVPLALEIDDHGQLSAMPDSDCKTDPDPCSALNSTDFTTEFSLW</sequence>
<evidence type="ECO:0000313" key="3">
    <source>
        <dbReference type="Proteomes" id="UP000325755"/>
    </source>
</evidence>
<reference evidence="2 3" key="1">
    <citation type="submission" date="2019-09" db="EMBL/GenBank/DDBJ databases">
        <title>Ecophysiology of the spiral-shaped methanotroph Methylospira mobilis as revealed by the complete genome sequence.</title>
        <authorList>
            <person name="Oshkin I.Y."/>
            <person name="Dedysh S.N."/>
            <person name="Miroshnikov K."/>
            <person name="Danilova O.V."/>
            <person name="Hakobyan A."/>
            <person name="Liesack W."/>
        </authorList>
    </citation>
    <scope>NUCLEOTIDE SEQUENCE [LARGE SCALE GENOMIC DNA]</scope>
    <source>
        <strain evidence="2 3">Shm1</strain>
    </source>
</reference>
<evidence type="ECO:0000313" key="2">
    <source>
        <dbReference type="EMBL" id="QFY44229.1"/>
    </source>
</evidence>
<keyword evidence="1" id="KW-0472">Membrane</keyword>
<dbReference type="AlphaFoldDB" id="A0A5Q0BKW5"/>
<proteinExistence type="predicted"/>
<dbReference type="EMBL" id="CP044205">
    <property type="protein sequence ID" value="QFY44229.1"/>
    <property type="molecule type" value="Genomic_DNA"/>
</dbReference>
<evidence type="ECO:0000256" key="1">
    <source>
        <dbReference type="SAM" id="Phobius"/>
    </source>
</evidence>
<keyword evidence="1" id="KW-1133">Transmembrane helix</keyword>
<keyword evidence="1" id="KW-0812">Transmembrane</keyword>
<organism evidence="2 3">
    <name type="scientific">Candidatus Methylospira mobilis</name>
    <dbReference type="NCBI Taxonomy" id="1808979"/>
    <lineage>
        <taxon>Bacteria</taxon>
        <taxon>Pseudomonadati</taxon>
        <taxon>Pseudomonadota</taxon>
        <taxon>Gammaproteobacteria</taxon>
        <taxon>Methylococcales</taxon>
        <taxon>Methylococcaceae</taxon>
        <taxon>Candidatus Methylospira</taxon>
    </lineage>
</organism>
<protein>
    <submittedName>
        <fullName evidence="2">Uncharacterized protein</fullName>
    </submittedName>
</protein>
<dbReference type="InParanoid" id="A0A5Q0BKW5"/>
<feature type="transmembrane region" description="Helical" evidence="1">
    <location>
        <begin position="26"/>
        <end position="44"/>
    </location>
</feature>
<dbReference type="Proteomes" id="UP000325755">
    <property type="component" value="Chromosome"/>
</dbReference>
<dbReference type="KEGG" id="mmob:F6R98_17630"/>
<name>A0A5Q0BKW5_9GAMM</name>
<dbReference type="OrthoDB" id="7250519at2"/>
<gene>
    <name evidence="2" type="ORF">F6R98_17630</name>
</gene>
<keyword evidence="3" id="KW-1185">Reference proteome</keyword>